<evidence type="ECO:0000313" key="3">
    <source>
        <dbReference type="Proteomes" id="UP000276603"/>
    </source>
</evidence>
<protein>
    <submittedName>
        <fullName evidence="2">Uncharacterized protein</fullName>
    </submittedName>
</protein>
<dbReference type="EMBL" id="RBCJ01000003">
    <property type="protein sequence ID" value="RKN79621.1"/>
    <property type="molecule type" value="Genomic_DNA"/>
</dbReference>
<name>A0A3B0C4S1_9FLAO</name>
<feature type="signal peptide" evidence="1">
    <location>
        <begin position="1"/>
        <end position="22"/>
    </location>
</feature>
<evidence type="ECO:0000313" key="2">
    <source>
        <dbReference type="EMBL" id="RKN79621.1"/>
    </source>
</evidence>
<evidence type="ECO:0000256" key="1">
    <source>
        <dbReference type="SAM" id="SignalP"/>
    </source>
</evidence>
<organism evidence="2 3">
    <name type="scientific">Ulvibacterium marinum</name>
    <dbReference type="NCBI Taxonomy" id="2419782"/>
    <lineage>
        <taxon>Bacteria</taxon>
        <taxon>Pseudomonadati</taxon>
        <taxon>Bacteroidota</taxon>
        <taxon>Flavobacteriia</taxon>
        <taxon>Flavobacteriales</taxon>
        <taxon>Flavobacteriaceae</taxon>
        <taxon>Ulvibacterium</taxon>
    </lineage>
</organism>
<keyword evidence="3" id="KW-1185">Reference proteome</keyword>
<comment type="caution">
    <text evidence="2">The sequence shown here is derived from an EMBL/GenBank/DDBJ whole genome shotgun (WGS) entry which is preliminary data.</text>
</comment>
<gene>
    <name evidence="2" type="ORF">D7Z94_15100</name>
</gene>
<sequence>MKKKLVFTIIACIYGFSVLGQAGLQANPSGDTENNFRLASYFNSLSNKPEAIVADRTLDLANIEGSMYYVEAFIPGQIYYSGKTFKTVPMRYNAYTDEIEIKRAGQQEAEALLKDAKVSCEVNGNLFVYSEYRNKKGDLENGYLVEKFSGQKYKLYQKISKAFKEGQQPKTSLHLPTPDKFVDRSGFYVAMESETPQFFPDSRKKLSMVFDNDKIGILRTFIKKNEIDLSKKEDLQRLLLYAETITTEGKGV</sequence>
<keyword evidence="1" id="KW-0732">Signal</keyword>
<dbReference type="RefSeq" id="WP_120712434.1">
    <property type="nucleotide sequence ID" value="NZ_RBCJ01000003.1"/>
</dbReference>
<dbReference type="AlphaFoldDB" id="A0A3B0C4S1"/>
<dbReference type="OrthoDB" id="1432123at2"/>
<accession>A0A3B0C4S1</accession>
<feature type="chain" id="PRO_5017231253" evidence="1">
    <location>
        <begin position="23"/>
        <end position="252"/>
    </location>
</feature>
<proteinExistence type="predicted"/>
<reference evidence="2 3" key="1">
    <citation type="submission" date="2018-10" db="EMBL/GenBank/DDBJ databases">
        <title>Ulvibacterium marinum gen. nov., sp. nov., a novel marine bacterium of the family Flavobacteriaceae, isolated from a culture of the green alga Ulva prolifera.</title>
        <authorList>
            <person name="Zhang Z."/>
        </authorList>
    </citation>
    <scope>NUCLEOTIDE SEQUENCE [LARGE SCALE GENOMIC DNA]</scope>
    <source>
        <strain evidence="2 3">CCMM003</strain>
    </source>
</reference>
<dbReference type="Proteomes" id="UP000276603">
    <property type="component" value="Unassembled WGS sequence"/>
</dbReference>